<dbReference type="GeneID" id="106751537"/>
<feature type="transmembrane region" description="Helical" evidence="10">
    <location>
        <begin position="158"/>
        <end position="176"/>
    </location>
</feature>
<evidence type="ECO:0000256" key="8">
    <source>
        <dbReference type="ARBA" id="ARBA00023170"/>
    </source>
</evidence>
<keyword evidence="11" id="KW-1185">Reference proteome</keyword>
<dbReference type="GO" id="GO:0005549">
    <property type="term" value="F:odorant binding"/>
    <property type="evidence" value="ECO:0007669"/>
    <property type="project" value="InterPro"/>
</dbReference>
<keyword evidence="4 10" id="KW-0812">Transmembrane</keyword>
<dbReference type="OrthoDB" id="6617147at2759"/>
<evidence type="ECO:0000256" key="5">
    <source>
        <dbReference type="ARBA" id="ARBA00022725"/>
    </source>
</evidence>
<feature type="transmembrane region" description="Helical" evidence="10">
    <location>
        <begin position="70"/>
        <end position="90"/>
    </location>
</feature>
<keyword evidence="6 10" id="KW-1133">Transmembrane helix</keyword>
<feature type="transmembrane region" description="Helical" evidence="10">
    <location>
        <begin position="102"/>
        <end position="120"/>
    </location>
</feature>
<feature type="transmembrane region" description="Helical" evidence="10">
    <location>
        <begin position="39"/>
        <end position="58"/>
    </location>
</feature>
<evidence type="ECO:0000313" key="11">
    <source>
        <dbReference type="Proteomes" id="UP000515204"/>
    </source>
</evidence>
<proteinExistence type="predicted"/>
<keyword evidence="7 10" id="KW-0472">Membrane</keyword>
<dbReference type="AlphaFoldDB" id="A0A6P3YAB8"/>
<evidence type="ECO:0000256" key="7">
    <source>
        <dbReference type="ARBA" id="ARBA00023136"/>
    </source>
</evidence>
<keyword evidence="2" id="KW-1003">Cell membrane</keyword>
<keyword evidence="5" id="KW-0552">Olfaction</keyword>
<dbReference type="RefSeq" id="XP_014487921.1">
    <property type="nucleotide sequence ID" value="XM_014632435.1"/>
</dbReference>
<comment type="subcellular location">
    <subcellularLocation>
        <location evidence="1">Cell membrane</location>
        <topology evidence="1">Multi-pass membrane protein</topology>
    </subcellularLocation>
</comment>
<accession>A0A6P3YAB8</accession>
<evidence type="ECO:0000256" key="3">
    <source>
        <dbReference type="ARBA" id="ARBA00022606"/>
    </source>
</evidence>
<name>A0A6P3YAB8_DINQU</name>
<dbReference type="GO" id="GO:0005886">
    <property type="term" value="C:plasma membrane"/>
    <property type="evidence" value="ECO:0007669"/>
    <property type="project" value="UniProtKB-SubCell"/>
</dbReference>
<evidence type="ECO:0000256" key="1">
    <source>
        <dbReference type="ARBA" id="ARBA00004651"/>
    </source>
</evidence>
<evidence type="ECO:0000256" key="2">
    <source>
        <dbReference type="ARBA" id="ARBA00022475"/>
    </source>
</evidence>
<organism evidence="11 12">
    <name type="scientific">Dinoponera quadriceps</name>
    <name type="common">South American ant</name>
    <dbReference type="NCBI Taxonomy" id="609295"/>
    <lineage>
        <taxon>Eukaryota</taxon>
        <taxon>Metazoa</taxon>
        <taxon>Ecdysozoa</taxon>
        <taxon>Arthropoda</taxon>
        <taxon>Hexapoda</taxon>
        <taxon>Insecta</taxon>
        <taxon>Pterygota</taxon>
        <taxon>Neoptera</taxon>
        <taxon>Endopterygota</taxon>
        <taxon>Hymenoptera</taxon>
        <taxon>Apocrita</taxon>
        <taxon>Aculeata</taxon>
        <taxon>Formicoidea</taxon>
        <taxon>Formicidae</taxon>
        <taxon>Ponerinae</taxon>
        <taxon>Ponerini</taxon>
        <taxon>Dinoponera</taxon>
    </lineage>
</organism>
<dbReference type="PANTHER" id="PTHR21137:SF35">
    <property type="entry name" value="ODORANT RECEPTOR 19A-RELATED"/>
    <property type="match status" value="1"/>
</dbReference>
<dbReference type="GO" id="GO:0007165">
    <property type="term" value="P:signal transduction"/>
    <property type="evidence" value="ECO:0007669"/>
    <property type="project" value="UniProtKB-KW"/>
</dbReference>
<keyword evidence="9" id="KW-0807">Transducer</keyword>
<dbReference type="Proteomes" id="UP000515204">
    <property type="component" value="Unplaced"/>
</dbReference>
<dbReference type="KEGG" id="dqu:106751537"/>
<dbReference type="GO" id="GO:0004984">
    <property type="term" value="F:olfactory receptor activity"/>
    <property type="evidence" value="ECO:0007669"/>
    <property type="project" value="InterPro"/>
</dbReference>
<evidence type="ECO:0000256" key="4">
    <source>
        <dbReference type="ARBA" id="ARBA00022692"/>
    </source>
</evidence>
<evidence type="ECO:0000313" key="12">
    <source>
        <dbReference type="RefSeq" id="XP_014487921.1"/>
    </source>
</evidence>
<keyword evidence="3" id="KW-0716">Sensory transduction</keyword>
<dbReference type="Pfam" id="PF02949">
    <property type="entry name" value="7tm_6"/>
    <property type="match status" value="1"/>
</dbReference>
<dbReference type="InterPro" id="IPR004117">
    <property type="entry name" value="7tm6_olfct_rcpt"/>
</dbReference>
<evidence type="ECO:0000256" key="9">
    <source>
        <dbReference type="ARBA" id="ARBA00023224"/>
    </source>
</evidence>
<sequence>MLRFRVVQSSAKSLIANMEISRDGQATSLNACYQRDVRYIFTLSNWILSSIGIWPIAFRGIKQHISKISIVICNFVLSFAMVPCALHIIYDQKDLIIRLKLFGLLGFCGTAMIKFFVLVIRRPKIRKCIEYVKDDWWQVKSKSDREHMLKYAGIGRNLFLICMIVTYSAVFSYHMILPFFTEHKLGNETIKPLVYPVYSEFIQCQISPTYEIVFMVHCMCGYIIATITVGTCGLAAIFAIHACGQIQVVLSRLEDLLDGTNFQQIPDVQQRIAAIVKSHIQIMR</sequence>
<feature type="transmembrane region" description="Helical" evidence="10">
    <location>
        <begin position="222"/>
        <end position="243"/>
    </location>
</feature>
<reference evidence="12" key="1">
    <citation type="submission" date="2025-08" db="UniProtKB">
        <authorList>
            <consortium name="RefSeq"/>
        </authorList>
    </citation>
    <scope>IDENTIFICATION</scope>
</reference>
<evidence type="ECO:0000256" key="10">
    <source>
        <dbReference type="SAM" id="Phobius"/>
    </source>
</evidence>
<evidence type="ECO:0000256" key="6">
    <source>
        <dbReference type="ARBA" id="ARBA00022989"/>
    </source>
</evidence>
<gene>
    <name evidence="12" type="primary">LOC106751537</name>
</gene>
<protein>
    <submittedName>
        <fullName evidence="12">Uncharacterized protein LOC106751537</fullName>
    </submittedName>
</protein>
<dbReference type="PANTHER" id="PTHR21137">
    <property type="entry name" value="ODORANT RECEPTOR"/>
    <property type="match status" value="1"/>
</dbReference>
<keyword evidence="8" id="KW-0675">Receptor</keyword>